<dbReference type="Proteomes" id="UP000502248">
    <property type="component" value="Chromosome"/>
</dbReference>
<dbReference type="GO" id="GO:0071111">
    <property type="term" value="F:cyclic-guanylate-specific phosphodiesterase activity"/>
    <property type="evidence" value="ECO:0007669"/>
    <property type="project" value="InterPro"/>
</dbReference>
<protein>
    <submittedName>
        <fullName evidence="2">EAL domain-containing protein</fullName>
    </submittedName>
</protein>
<gene>
    <name evidence="2" type="ORF">HH215_14790</name>
</gene>
<evidence type="ECO:0000313" key="3">
    <source>
        <dbReference type="Proteomes" id="UP000502248"/>
    </source>
</evidence>
<reference evidence="2 3" key="1">
    <citation type="submission" date="2020-04" db="EMBL/GenBank/DDBJ databases">
        <title>Genome sequencing of novel species.</title>
        <authorList>
            <person name="Heo J."/>
            <person name="Kim S.-J."/>
            <person name="Kim J.-S."/>
            <person name="Hong S.-B."/>
            <person name="Kwon S.-W."/>
        </authorList>
    </citation>
    <scope>NUCLEOTIDE SEQUENCE [LARGE SCALE GENOMIC DNA]</scope>
    <source>
        <strain evidence="2 3">MFER-1</strain>
    </source>
</reference>
<dbReference type="InterPro" id="IPR035919">
    <property type="entry name" value="EAL_sf"/>
</dbReference>
<dbReference type="RefSeq" id="WP_169280596.1">
    <property type="nucleotide sequence ID" value="NZ_CP051680.1"/>
</dbReference>
<keyword evidence="3" id="KW-1185">Reference proteome</keyword>
<dbReference type="InterPro" id="IPR050706">
    <property type="entry name" value="Cyclic-di-GMP_PDE-like"/>
</dbReference>
<dbReference type="PROSITE" id="PS50883">
    <property type="entry name" value="EAL"/>
    <property type="match status" value="1"/>
</dbReference>
<dbReference type="PANTHER" id="PTHR33121:SF15">
    <property type="entry name" value="BLUE LIGHT- AND TEMPERATURE-REGULATED ANTIREPRESSOR BLUF"/>
    <property type="match status" value="1"/>
</dbReference>
<proteinExistence type="predicted"/>
<evidence type="ECO:0000313" key="2">
    <source>
        <dbReference type="EMBL" id="QJD84312.1"/>
    </source>
</evidence>
<dbReference type="SMART" id="SM00052">
    <property type="entry name" value="EAL"/>
    <property type="match status" value="1"/>
</dbReference>
<organism evidence="2 3">
    <name type="scientific">Cohnella herbarum</name>
    <dbReference type="NCBI Taxonomy" id="2728023"/>
    <lineage>
        <taxon>Bacteria</taxon>
        <taxon>Bacillati</taxon>
        <taxon>Bacillota</taxon>
        <taxon>Bacilli</taxon>
        <taxon>Bacillales</taxon>
        <taxon>Paenibacillaceae</taxon>
        <taxon>Cohnella</taxon>
    </lineage>
</organism>
<dbReference type="InterPro" id="IPR001633">
    <property type="entry name" value="EAL_dom"/>
</dbReference>
<dbReference type="SUPFAM" id="SSF141868">
    <property type="entry name" value="EAL domain-like"/>
    <property type="match status" value="1"/>
</dbReference>
<dbReference type="Gene3D" id="3.20.20.450">
    <property type="entry name" value="EAL domain"/>
    <property type="match status" value="1"/>
</dbReference>
<feature type="domain" description="EAL" evidence="1">
    <location>
        <begin position="116"/>
        <end position="365"/>
    </location>
</feature>
<sequence length="366" mass="41640">MMPHYNRKILSTPLRDAGLVEFAADDLGFRNIINDAIAECAQLEENKLAMRYDNHRQLLQLLSKLQRNVPTEDARAIQCRISYGEHDEKPAIEHKDKGNVMHSPEDGWIALSGLFGEVSGRSVSEYILHRLFTTYLQPIVQPSGRIVGYEFLMRPLPEQMPFRPAELFREASKIGQHSFLDRAARHSAIQLGASHLPRGIKRFVNFLPSSLHDPEQCLNCTFQAMEDAETDPSDYVFEVMETEPLDDPRLQQVFDIYRNRGVRLALDDVGQGFATLDAVERLQPDYVKMDRKWVSRCDGDTDKQRYIEGLLERVSRFNGVVLAEGVERAEEWNYLRGAGVPLFQGYLFGRASPVPGDATANLIMTK</sequence>
<dbReference type="CDD" id="cd01948">
    <property type="entry name" value="EAL"/>
    <property type="match status" value="1"/>
</dbReference>
<dbReference type="AlphaFoldDB" id="A0A7Z2VJP9"/>
<dbReference type="EMBL" id="CP051680">
    <property type="protein sequence ID" value="QJD84312.1"/>
    <property type="molecule type" value="Genomic_DNA"/>
</dbReference>
<evidence type="ECO:0000259" key="1">
    <source>
        <dbReference type="PROSITE" id="PS50883"/>
    </source>
</evidence>
<dbReference type="PANTHER" id="PTHR33121">
    <property type="entry name" value="CYCLIC DI-GMP PHOSPHODIESTERASE PDEF"/>
    <property type="match status" value="1"/>
</dbReference>
<dbReference type="Pfam" id="PF00563">
    <property type="entry name" value="EAL"/>
    <property type="match status" value="1"/>
</dbReference>
<dbReference type="KEGG" id="cheb:HH215_14790"/>
<name>A0A7Z2VJP9_9BACL</name>
<accession>A0A7Z2VJP9</accession>